<sequence>MTKTREQAKNTLYACPCCGYATIGEPAEHEICEICFWEDDGQDDPDSEHCLGGPNGVSLSEARFNFLVFGSAEKKDLRNCRAPSETDTNLRNYALEYKVVSRNKI</sequence>
<organism evidence="2 3">
    <name type="scientific">Vibrio neptunius</name>
    <dbReference type="NCBI Taxonomy" id="170651"/>
    <lineage>
        <taxon>Bacteria</taxon>
        <taxon>Pseudomonadati</taxon>
        <taxon>Pseudomonadota</taxon>
        <taxon>Gammaproteobacteria</taxon>
        <taxon>Vibrionales</taxon>
        <taxon>Vibrionaceae</taxon>
        <taxon>Vibrio</taxon>
    </lineage>
</organism>
<accession>A0ABS3A562</accession>
<proteinExistence type="predicted"/>
<dbReference type="RefSeq" id="WP_206371490.1">
    <property type="nucleotide sequence ID" value="NZ_CAWPTM010000095.1"/>
</dbReference>
<reference evidence="2 3" key="1">
    <citation type="submission" date="2021-02" db="EMBL/GenBank/DDBJ databases">
        <title>Draft Genome Sequences of 5 Vibrio neptunius Strains Isolated From of Bivalve Hatcheries.</title>
        <authorList>
            <person name="Galvis F."/>
            <person name="Barja J.L."/>
            <person name="Lemos M.L."/>
            <person name="Balado M."/>
        </authorList>
    </citation>
    <scope>NUCLEOTIDE SEQUENCE [LARGE SCALE GENOMIC DNA]</scope>
    <source>
        <strain evidence="2 3">PP-145.98</strain>
    </source>
</reference>
<evidence type="ECO:0000259" key="1">
    <source>
        <dbReference type="Pfam" id="PF14206"/>
    </source>
</evidence>
<feature type="domain" description="Cysteine-rich CPCC" evidence="1">
    <location>
        <begin position="13"/>
        <end position="86"/>
    </location>
</feature>
<comment type="caution">
    <text evidence="2">The sequence shown here is derived from an EMBL/GenBank/DDBJ whole genome shotgun (WGS) entry which is preliminary data.</text>
</comment>
<evidence type="ECO:0000313" key="3">
    <source>
        <dbReference type="Proteomes" id="UP000779070"/>
    </source>
</evidence>
<gene>
    <name evidence="2" type="ORF">JYA62_17765</name>
</gene>
<dbReference type="EMBL" id="JAFHLB010000026">
    <property type="protein sequence ID" value="MBN3579508.1"/>
    <property type="molecule type" value="Genomic_DNA"/>
</dbReference>
<name>A0ABS3A562_9VIBR</name>
<keyword evidence="3" id="KW-1185">Reference proteome</keyword>
<protein>
    <recommendedName>
        <fullName evidence="1">Cysteine-rich CPCC domain-containing protein</fullName>
    </recommendedName>
</protein>
<dbReference type="Pfam" id="PF14206">
    <property type="entry name" value="Cys_rich_CPCC"/>
    <property type="match status" value="1"/>
</dbReference>
<evidence type="ECO:0000313" key="2">
    <source>
        <dbReference type="EMBL" id="MBN3579508.1"/>
    </source>
</evidence>
<dbReference type="InterPro" id="IPR025983">
    <property type="entry name" value="Cys_rich_CPCC"/>
</dbReference>
<dbReference type="Proteomes" id="UP000779070">
    <property type="component" value="Unassembled WGS sequence"/>
</dbReference>